<protein>
    <submittedName>
        <fullName evidence="2">Ribosomal biogenesis LAS1 family protein</fullName>
    </submittedName>
</protein>
<accession>A0A9P3G5A5</accession>
<dbReference type="GO" id="GO:0030687">
    <property type="term" value="C:preribosome, large subunit precursor"/>
    <property type="evidence" value="ECO:0007669"/>
    <property type="project" value="TreeGrafter"/>
</dbReference>
<reference evidence="2 3" key="1">
    <citation type="submission" date="2021-08" db="EMBL/GenBank/DDBJ databases">
        <title>Draft Genome Sequence of Phanerochaete sordida strain YK-624.</title>
        <authorList>
            <person name="Mori T."/>
            <person name="Dohra H."/>
            <person name="Suzuki T."/>
            <person name="Kawagishi H."/>
            <person name="Hirai H."/>
        </authorList>
    </citation>
    <scope>NUCLEOTIDE SEQUENCE [LARGE SCALE GENOMIC DNA]</scope>
    <source>
        <strain evidence="2 3">YK-624</strain>
    </source>
</reference>
<gene>
    <name evidence="2" type="ORF">PsYK624_039080</name>
</gene>
<sequence length="487" mass="51907">MRLPRRVPWSSLAELDQVCSWIYTDESDLDAKVLAVQRLSAWRAVTTLPHALDSTLSLLAVIVQDSSREGPSSHLLTRQAYAAALIRLVNGLVDPLQLGAYARSIASIAAQLGLPPWLVELRHAATHEDLPSLEVLREAAREAMTWLLHNYFVPALNPSAPPKKQAPPLRPLQPLLAQYKTLLKSTTRDASLRSQYKAEVTQVLRDIERWVAEAKVAADVSAATLEWDDTELEDGEPQDGRERWALEKLCDALLEKGALVPLSKKKRAVAPEPLQPAPGVLAIWTPLLAHLEALHPSLRGVLVAKIVAALLPAPDATAPGAELETIALADTRRRDASYDMCLAGWAHWLVAVPAAGTPPAADHTPLEEAAVALITGLGPAGGGADAKAARFLLDALCKTHPALRDTASVLLSASAPGAASQWTENDLETMAARLDALVAPATEASAPVPSAPVPDLGSAEGTALPRGWRALGPRDGWRPAPIGVHVG</sequence>
<dbReference type="Pfam" id="PF04031">
    <property type="entry name" value="Las1"/>
    <property type="match status" value="1"/>
</dbReference>
<dbReference type="GO" id="GO:0000470">
    <property type="term" value="P:maturation of LSU-rRNA"/>
    <property type="evidence" value="ECO:0007669"/>
    <property type="project" value="TreeGrafter"/>
</dbReference>
<comment type="caution">
    <text evidence="2">The sequence shown here is derived from an EMBL/GenBank/DDBJ whole genome shotgun (WGS) entry which is preliminary data.</text>
</comment>
<feature type="region of interest" description="Disordered" evidence="1">
    <location>
        <begin position="444"/>
        <end position="472"/>
    </location>
</feature>
<organism evidence="2 3">
    <name type="scientific">Phanerochaete sordida</name>
    <dbReference type="NCBI Taxonomy" id="48140"/>
    <lineage>
        <taxon>Eukaryota</taxon>
        <taxon>Fungi</taxon>
        <taxon>Dikarya</taxon>
        <taxon>Basidiomycota</taxon>
        <taxon>Agaricomycotina</taxon>
        <taxon>Agaricomycetes</taxon>
        <taxon>Polyporales</taxon>
        <taxon>Phanerochaetaceae</taxon>
        <taxon>Phanerochaete</taxon>
    </lineage>
</organism>
<dbReference type="InterPro" id="IPR007174">
    <property type="entry name" value="Las1"/>
</dbReference>
<dbReference type="PANTHER" id="PTHR15002">
    <property type="entry name" value="RIBOSOMAL BIOGENESIS PROTEIN LAS1L"/>
    <property type="match status" value="1"/>
</dbReference>
<evidence type="ECO:0000256" key="1">
    <source>
        <dbReference type="SAM" id="MobiDB-lite"/>
    </source>
</evidence>
<dbReference type="AlphaFoldDB" id="A0A9P3G5A5"/>
<dbReference type="GO" id="GO:0004519">
    <property type="term" value="F:endonuclease activity"/>
    <property type="evidence" value="ECO:0007669"/>
    <property type="project" value="InterPro"/>
</dbReference>
<dbReference type="GO" id="GO:0000460">
    <property type="term" value="P:maturation of 5.8S rRNA"/>
    <property type="evidence" value="ECO:0007669"/>
    <property type="project" value="TreeGrafter"/>
</dbReference>
<evidence type="ECO:0000313" key="2">
    <source>
        <dbReference type="EMBL" id="GJE87825.1"/>
    </source>
</evidence>
<dbReference type="GO" id="GO:0090730">
    <property type="term" value="C:Las1 complex"/>
    <property type="evidence" value="ECO:0007669"/>
    <property type="project" value="InterPro"/>
</dbReference>
<proteinExistence type="predicted"/>
<dbReference type="OrthoDB" id="10263222at2759"/>
<evidence type="ECO:0000313" key="3">
    <source>
        <dbReference type="Proteomes" id="UP000703269"/>
    </source>
</evidence>
<dbReference type="EMBL" id="BPQB01000007">
    <property type="protein sequence ID" value="GJE87825.1"/>
    <property type="molecule type" value="Genomic_DNA"/>
</dbReference>
<name>A0A9P3G5A5_9APHY</name>
<dbReference type="Proteomes" id="UP000703269">
    <property type="component" value="Unassembled WGS sequence"/>
</dbReference>
<keyword evidence="3" id="KW-1185">Reference proteome</keyword>
<dbReference type="PANTHER" id="PTHR15002:SF0">
    <property type="entry name" value="RIBOSOMAL BIOGENESIS PROTEIN LAS1L"/>
    <property type="match status" value="1"/>
</dbReference>